<dbReference type="GO" id="GO:0005886">
    <property type="term" value="C:plasma membrane"/>
    <property type="evidence" value="ECO:0007669"/>
    <property type="project" value="UniProtKB-SubCell"/>
</dbReference>
<gene>
    <name evidence="31" type="ORF">IAD32_01830</name>
</gene>
<comment type="similarity">
    <text evidence="5">In the N-terminal section; belongs to the glycosyltransferase 51 family.</text>
</comment>
<dbReference type="FunFam" id="1.10.3810.10:FF:000001">
    <property type="entry name" value="Penicillin-binding protein 1A"/>
    <property type="match status" value="1"/>
</dbReference>
<evidence type="ECO:0000256" key="28">
    <source>
        <dbReference type="SAM" id="Phobius"/>
    </source>
</evidence>
<dbReference type="InterPro" id="IPR001264">
    <property type="entry name" value="Glyco_trans_51"/>
</dbReference>
<dbReference type="InterPro" id="IPR023346">
    <property type="entry name" value="Lysozyme-like_dom_sf"/>
</dbReference>
<dbReference type="GO" id="GO:0009252">
    <property type="term" value="P:peptidoglycan biosynthetic process"/>
    <property type="evidence" value="ECO:0007669"/>
    <property type="project" value="UniProtKB-KW"/>
</dbReference>
<dbReference type="InterPro" id="IPR012338">
    <property type="entry name" value="Beta-lactam/transpept-like"/>
</dbReference>
<keyword evidence="22" id="KW-0961">Cell wall biogenesis/degradation</keyword>
<keyword evidence="10" id="KW-0645">Protease</keyword>
<dbReference type="InterPro" id="IPR050396">
    <property type="entry name" value="Glycosyltr_51/Transpeptidase"/>
</dbReference>
<protein>
    <recommendedName>
        <fullName evidence="7">Penicillin-binding protein 1A</fullName>
        <ecNumber evidence="24">2.4.99.28</ecNumber>
        <ecNumber evidence="6">3.4.16.4</ecNumber>
    </recommendedName>
</protein>
<evidence type="ECO:0000256" key="17">
    <source>
        <dbReference type="ARBA" id="ARBA00022984"/>
    </source>
</evidence>
<keyword evidence="15" id="KW-0133">Cell shape</keyword>
<evidence type="ECO:0000256" key="24">
    <source>
        <dbReference type="ARBA" id="ARBA00044770"/>
    </source>
</evidence>
<evidence type="ECO:0000256" key="13">
    <source>
        <dbReference type="ARBA" id="ARBA00022692"/>
    </source>
</evidence>
<keyword evidence="12" id="KW-0808">Transferase</keyword>
<dbReference type="Gene3D" id="1.10.3810.10">
    <property type="entry name" value="Biosynthetic peptidoglycan transglycosylase-like"/>
    <property type="match status" value="1"/>
</dbReference>
<organism evidence="31 32">
    <name type="scientific">Candidatus Scatavimonas merdigallinarum</name>
    <dbReference type="NCBI Taxonomy" id="2840914"/>
    <lineage>
        <taxon>Bacteria</taxon>
        <taxon>Bacillati</taxon>
        <taxon>Bacillota</taxon>
        <taxon>Clostridia</taxon>
        <taxon>Eubacteriales</taxon>
        <taxon>Oscillospiraceae</taxon>
        <taxon>Oscillospiraceae incertae sedis</taxon>
        <taxon>Candidatus Scatavimonas</taxon>
    </lineage>
</organism>
<dbReference type="SUPFAM" id="SSF53955">
    <property type="entry name" value="Lysozyme-like"/>
    <property type="match status" value="1"/>
</dbReference>
<dbReference type="Pfam" id="PF00905">
    <property type="entry name" value="Transpeptidase"/>
    <property type="match status" value="1"/>
</dbReference>
<comment type="pathway">
    <text evidence="3">Cell wall biogenesis; peptidoglycan biosynthesis.</text>
</comment>
<dbReference type="GO" id="GO:0071555">
    <property type="term" value="P:cell wall organization"/>
    <property type="evidence" value="ECO:0007669"/>
    <property type="project" value="UniProtKB-KW"/>
</dbReference>
<comment type="subcellular location">
    <subcellularLocation>
        <location evidence="2">Cell membrane</location>
        <topology evidence="2">Single-pass type II membrane protein</topology>
    </subcellularLocation>
</comment>
<dbReference type="PANTHER" id="PTHR32282:SF11">
    <property type="entry name" value="PENICILLIN-BINDING PROTEIN 1B"/>
    <property type="match status" value="1"/>
</dbReference>
<evidence type="ECO:0000313" key="32">
    <source>
        <dbReference type="Proteomes" id="UP000886787"/>
    </source>
</evidence>
<feature type="region of interest" description="Disordered" evidence="27">
    <location>
        <begin position="725"/>
        <end position="799"/>
    </location>
</feature>
<keyword evidence="9" id="KW-0121">Carboxypeptidase</keyword>
<evidence type="ECO:0000259" key="30">
    <source>
        <dbReference type="Pfam" id="PF00912"/>
    </source>
</evidence>
<dbReference type="PANTHER" id="PTHR32282">
    <property type="entry name" value="BINDING PROTEIN TRANSPEPTIDASE, PUTATIVE-RELATED"/>
    <property type="match status" value="1"/>
</dbReference>
<dbReference type="GO" id="GO:0009002">
    <property type="term" value="F:serine-type D-Ala-D-Ala carboxypeptidase activity"/>
    <property type="evidence" value="ECO:0007669"/>
    <property type="project" value="UniProtKB-EC"/>
</dbReference>
<proteinExistence type="inferred from homology"/>
<evidence type="ECO:0000256" key="18">
    <source>
        <dbReference type="ARBA" id="ARBA00022989"/>
    </source>
</evidence>
<evidence type="ECO:0000256" key="16">
    <source>
        <dbReference type="ARBA" id="ARBA00022968"/>
    </source>
</evidence>
<keyword evidence="14" id="KW-0378">Hydrolase</keyword>
<comment type="catalytic activity">
    <reaction evidence="25">
        <text>[GlcNAc-(1-&gt;4)-Mur2Ac(oyl-L-Ala-gamma-D-Glu-L-Lys-D-Ala-D-Ala)](n)-di-trans,octa-cis-undecaprenyl diphosphate + beta-D-GlcNAc-(1-&gt;4)-Mur2Ac(oyl-L-Ala-gamma-D-Glu-L-Lys-D-Ala-D-Ala)-di-trans,octa-cis-undecaprenyl diphosphate = [GlcNAc-(1-&gt;4)-Mur2Ac(oyl-L-Ala-gamma-D-Glu-L-Lys-D-Ala-D-Ala)](n+1)-di-trans,octa-cis-undecaprenyl diphosphate + di-trans,octa-cis-undecaprenyl diphosphate + H(+)</text>
        <dbReference type="Rhea" id="RHEA:23708"/>
        <dbReference type="Rhea" id="RHEA-COMP:9602"/>
        <dbReference type="Rhea" id="RHEA-COMP:9603"/>
        <dbReference type="ChEBI" id="CHEBI:15378"/>
        <dbReference type="ChEBI" id="CHEBI:58405"/>
        <dbReference type="ChEBI" id="CHEBI:60033"/>
        <dbReference type="ChEBI" id="CHEBI:78435"/>
        <dbReference type="EC" id="2.4.99.28"/>
    </reaction>
</comment>
<evidence type="ECO:0000256" key="21">
    <source>
        <dbReference type="ARBA" id="ARBA00023268"/>
    </source>
</evidence>
<dbReference type="EMBL" id="DVFW01000013">
    <property type="protein sequence ID" value="HIQ80009.1"/>
    <property type="molecule type" value="Genomic_DNA"/>
</dbReference>
<reference evidence="31" key="2">
    <citation type="journal article" date="2021" name="PeerJ">
        <title>Extensive microbial diversity within the chicken gut microbiome revealed by metagenomics and culture.</title>
        <authorList>
            <person name="Gilroy R."/>
            <person name="Ravi A."/>
            <person name="Getino M."/>
            <person name="Pursley I."/>
            <person name="Horton D.L."/>
            <person name="Alikhan N.F."/>
            <person name="Baker D."/>
            <person name="Gharbi K."/>
            <person name="Hall N."/>
            <person name="Watson M."/>
            <person name="Adriaenssens E.M."/>
            <person name="Foster-Nyarko E."/>
            <person name="Jarju S."/>
            <person name="Secka A."/>
            <person name="Antonio M."/>
            <person name="Oren A."/>
            <person name="Chaudhuri R.R."/>
            <person name="La Ragione R."/>
            <person name="Hildebrand F."/>
            <person name="Pallen M.J."/>
        </authorList>
    </citation>
    <scope>NUCLEOTIDE SEQUENCE</scope>
    <source>
        <strain evidence="31">ChiSjej1B19-3389</strain>
    </source>
</reference>
<evidence type="ECO:0000256" key="10">
    <source>
        <dbReference type="ARBA" id="ARBA00022670"/>
    </source>
</evidence>
<keyword evidence="19 28" id="KW-0472">Membrane</keyword>
<evidence type="ECO:0000256" key="8">
    <source>
        <dbReference type="ARBA" id="ARBA00022475"/>
    </source>
</evidence>
<evidence type="ECO:0000256" key="19">
    <source>
        <dbReference type="ARBA" id="ARBA00023136"/>
    </source>
</evidence>
<dbReference type="GO" id="GO:0008658">
    <property type="term" value="F:penicillin binding"/>
    <property type="evidence" value="ECO:0007669"/>
    <property type="project" value="InterPro"/>
</dbReference>
<dbReference type="Gene3D" id="3.40.710.10">
    <property type="entry name" value="DD-peptidase/beta-lactamase superfamily"/>
    <property type="match status" value="1"/>
</dbReference>
<evidence type="ECO:0000256" key="4">
    <source>
        <dbReference type="ARBA" id="ARBA00007090"/>
    </source>
</evidence>
<feature type="domain" description="Penicillin-binding protein transpeptidase" evidence="29">
    <location>
        <begin position="381"/>
        <end position="627"/>
    </location>
</feature>
<dbReference type="EC" id="2.4.99.28" evidence="24"/>
<dbReference type="Proteomes" id="UP000886787">
    <property type="component" value="Unassembled WGS sequence"/>
</dbReference>
<comment type="pathway">
    <text evidence="26">Glycan biosynthesis.</text>
</comment>
<evidence type="ECO:0000256" key="27">
    <source>
        <dbReference type="SAM" id="MobiDB-lite"/>
    </source>
</evidence>
<keyword evidence="16" id="KW-0735">Signal-anchor</keyword>
<evidence type="ECO:0000256" key="3">
    <source>
        <dbReference type="ARBA" id="ARBA00004752"/>
    </source>
</evidence>
<evidence type="ECO:0000313" key="31">
    <source>
        <dbReference type="EMBL" id="HIQ80009.1"/>
    </source>
</evidence>
<keyword evidence="21" id="KW-0511">Multifunctional enzyme</keyword>
<evidence type="ECO:0000256" key="25">
    <source>
        <dbReference type="ARBA" id="ARBA00049902"/>
    </source>
</evidence>
<dbReference type="Pfam" id="PF00912">
    <property type="entry name" value="Transgly"/>
    <property type="match status" value="1"/>
</dbReference>
<dbReference type="GO" id="GO:0008360">
    <property type="term" value="P:regulation of cell shape"/>
    <property type="evidence" value="ECO:0007669"/>
    <property type="project" value="UniProtKB-KW"/>
</dbReference>
<evidence type="ECO:0000256" key="7">
    <source>
        <dbReference type="ARBA" id="ARBA00018638"/>
    </source>
</evidence>
<dbReference type="InterPro" id="IPR001460">
    <property type="entry name" value="PCN-bd_Tpept"/>
</dbReference>
<feature type="compositionally biased region" description="Acidic residues" evidence="27">
    <location>
        <begin position="725"/>
        <end position="734"/>
    </location>
</feature>
<evidence type="ECO:0000256" key="15">
    <source>
        <dbReference type="ARBA" id="ARBA00022960"/>
    </source>
</evidence>
<dbReference type="InterPro" id="IPR036950">
    <property type="entry name" value="PBP_transglycosylase"/>
</dbReference>
<keyword evidence="18 28" id="KW-1133">Transmembrane helix</keyword>
<evidence type="ECO:0000256" key="2">
    <source>
        <dbReference type="ARBA" id="ARBA00004401"/>
    </source>
</evidence>
<name>A0A9D0ZIL4_9FIRM</name>
<dbReference type="GO" id="GO:0006508">
    <property type="term" value="P:proteolysis"/>
    <property type="evidence" value="ECO:0007669"/>
    <property type="project" value="UniProtKB-KW"/>
</dbReference>
<evidence type="ECO:0000259" key="29">
    <source>
        <dbReference type="Pfam" id="PF00905"/>
    </source>
</evidence>
<keyword evidence="8" id="KW-1003">Cell membrane</keyword>
<evidence type="ECO:0000256" key="23">
    <source>
        <dbReference type="ARBA" id="ARBA00034000"/>
    </source>
</evidence>
<reference evidence="31" key="1">
    <citation type="submission" date="2020-10" db="EMBL/GenBank/DDBJ databases">
        <authorList>
            <person name="Gilroy R."/>
        </authorList>
    </citation>
    <scope>NUCLEOTIDE SEQUENCE</scope>
    <source>
        <strain evidence="31">ChiSjej1B19-3389</strain>
    </source>
</reference>
<evidence type="ECO:0000256" key="22">
    <source>
        <dbReference type="ARBA" id="ARBA00023316"/>
    </source>
</evidence>
<keyword evidence="13 28" id="KW-0812">Transmembrane</keyword>
<evidence type="ECO:0000256" key="12">
    <source>
        <dbReference type="ARBA" id="ARBA00022679"/>
    </source>
</evidence>
<feature type="domain" description="Glycosyl transferase family 51" evidence="30">
    <location>
        <begin position="97"/>
        <end position="267"/>
    </location>
</feature>
<comment type="caution">
    <text evidence="31">The sequence shown here is derived from an EMBL/GenBank/DDBJ whole genome shotgun (WGS) entry which is preliminary data.</text>
</comment>
<dbReference type="GO" id="GO:0008955">
    <property type="term" value="F:peptidoglycan glycosyltransferase activity"/>
    <property type="evidence" value="ECO:0007669"/>
    <property type="project" value="UniProtKB-EC"/>
</dbReference>
<evidence type="ECO:0000256" key="1">
    <source>
        <dbReference type="ARBA" id="ARBA00002624"/>
    </source>
</evidence>
<comment type="similarity">
    <text evidence="4">In the C-terminal section; belongs to the transpeptidase family.</text>
</comment>
<comment type="function">
    <text evidence="1">Cell wall formation. Synthesis of cross-linked peptidoglycan from the lipid intermediates. The enzyme has a penicillin-insensitive transglycosylase N-terminal domain (formation of linear glycan strands) and a penicillin-sensitive transpeptidase C-terminal domain (cross-linking of the peptide subunits).</text>
</comment>
<evidence type="ECO:0000256" key="11">
    <source>
        <dbReference type="ARBA" id="ARBA00022676"/>
    </source>
</evidence>
<sequence>MRKTDINKFTGEAEQQKAVTTNAAVKGAKGTLSIVWKLLSTFLMILCVSLVVVGISVMIYLFGLANEPTGIDLHASKLQLTSFIYVNDENGNPVEYQRLHSTENRIWVDYEDIPQSMKDAIIAIEDKRFYDHNGVDWVRTAGAVFSLASGSDSYGGSTLTQQLIKNITDDNQVSITRKLREIFRALNLERDFTKDEILEAYLNIVNFGSGCRGVQAAAHLYFGKDIQDCSIAQCAAIAGITQNPAAYTPLDYPESNKERRETVLQEMYDQGKISKEEYDQAMEESQTMTFVGYVEEEEDEEEEEEVPNWYIDMLFRDLRTDLAQELNISEEAASTKLYTEGLKIYCAMDTEMQEFAEQYVLNLDTPSDPNLQMGLIMMDFDGRIIASVGSREKKDGMLLWDRANISELQPGSSIKPSFVYPLAIENKIYHFSSFVLDEPFEHWAWTDNGWISGPNNSGGYYYGNVLLPDAIEASLNGAAVQTMQLVGVKNAYNQAVNKTGFRHLTTEDSENIGGLSLGGLNGGVTVREMVSSYQYMGNGGRYYEPYSYYYVTDQDGEIILDNRENIPIQSYSSETATIMNRLLHYNVTYSNPAHTAAGMAAISGWDILGKTGTSDYGKDHWFIGLSPYALLGIWTGFDTPASIVGSTNVPEQTFHDLMSEYLSDKEPKEFTLSPNVEAIPYCASTGLLATSYCGETYMGYYTEDMRPDYCYGGHGYSYYDDSYDNYDDYDDDYDSSYSYDDSSDVSSDDASSEPDYSDVPSEDPGSVAPEPPASSDDVPPAESGGDVSTGGDVTSGEYI</sequence>
<evidence type="ECO:0000256" key="26">
    <source>
        <dbReference type="ARBA" id="ARBA00060592"/>
    </source>
</evidence>
<evidence type="ECO:0000256" key="9">
    <source>
        <dbReference type="ARBA" id="ARBA00022645"/>
    </source>
</evidence>
<keyword evidence="17" id="KW-0573">Peptidoglycan synthesis</keyword>
<evidence type="ECO:0000256" key="14">
    <source>
        <dbReference type="ARBA" id="ARBA00022801"/>
    </source>
</evidence>
<keyword evidence="11" id="KW-0328">Glycosyltransferase</keyword>
<evidence type="ECO:0000256" key="5">
    <source>
        <dbReference type="ARBA" id="ARBA00007739"/>
    </source>
</evidence>
<dbReference type="EC" id="3.4.16.4" evidence="6"/>
<dbReference type="GO" id="GO:0046677">
    <property type="term" value="P:response to antibiotic"/>
    <property type="evidence" value="ECO:0007669"/>
    <property type="project" value="UniProtKB-KW"/>
</dbReference>
<feature type="transmembrane region" description="Helical" evidence="28">
    <location>
        <begin position="38"/>
        <end position="62"/>
    </location>
</feature>
<evidence type="ECO:0000256" key="20">
    <source>
        <dbReference type="ARBA" id="ARBA00023251"/>
    </source>
</evidence>
<keyword evidence="20" id="KW-0046">Antibiotic resistance</keyword>
<accession>A0A9D0ZIL4</accession>
<dbReference type="GO" id="GO:0030288">
    <property type="term" value="C:outer membrane-bounded periplasmic space"/>
    <property type="evidence" value="ECO:0007669"/>
    <property type="project" value="TreeGrafter"/>
</dbReference>
<dbReference type="SUPFAM" id="SSF56601">
    <property type="entry name" value="beta-lactamase/transpeptidase-like"/>
    <property type="match status" value="1"/>
</dbReference>
<dbReference type="AlphaFoldDB" id="A0A9D0ZIL4"/>
<feature type="compositionally biased region" description="Acidic residues" evidence="27">
    <location>
        <begin position="741"/>
        <end position="756"/>
    </location>
</feature>
<comment type="catalytic activity">
    <reaction evidence="23">
        <text>Preferential cleavage: (Ac)2-L-Lys-D-Ala-|-D-Ala. Also transpeptidation of peptidyl-alanyl moieties that are N-acyl substituents of D-alanine.</text>
        <dbReference type="EC" id="3.4.16.4"/>
    </reaction>
</comment>
<evidence type="ECO:0000256" key="6">
    <source>
        <dbReference type="ARBA" id="ARBA00012448"/>
    </source>
</evidence>